<protein>
    <submittedName>
        <fullName evidence="5">TIGR03943 family protein</fullName>
    </submittedName>
</protein>
<dbReference type="InterPro" id="IPR048493">
    <property type="entry name" value="DUF1980_N"/>
</dbReference>
<proteinExistence type="predicted"/>
<evidence type="ECO:0000256" key="1">
    <source>
        <dbReference type="SAM" id="MobiDB-lite"/>
    </source>
</evidence>
<evidence type="ECO:0000259" key="3">
    <source>
        <dbReference type="Pfam" id="PF09323"/>
    </source>
</evidence>
<dbReference type="Pfam" id="PF21537">
    <property type="entry name" value="DUF1980_C"/>
    <property type="match status" value="1"/>
</dbReference>
<dbReference type="Proteomes" id="UP000266340">
    <property type="component" value="Unassembled WGS sequence"/>
</dbReference>
<dbReference type="PANTHER" id="PTHR40047">
    <property type="entry name" value="UPF0703 PROTEIN YCGQ"/>
    <property type="match status" value="1"/>
</dbReference>
<evidence type="ECO:0000313" key="5">
    <source>
        <dbReference type="EMBL" id="RIE03564.1"/>
    </source>
</evidence>
<evidence type="ECO:0000313" key="6">
    <source>
        <dbReference type="Proteomes" id="UP000266340"/>
    </source>
</evidence>
<evidence type="ECO:0000259" key="4">
    <source>
        <dbReference type="Pfam" id="PF21537"/>
    </source>
</evidence>
<feature type="compositionally biased region" description="Low complexity" evidence="1">
    <location>
        <begin position="140"/>
        <end position="173"/>
    </location>
</feature>
<feature type="domain" description="DUF1980" evidence="4">
    <location>
        <begin position="182"/>
        <end position="317"/>
    </location>
</feature>
<dbReference type="InterPro" id="IPR052955">
    <property type="entry name" value="UPF0703_membrane_permease"/>
</dbReference>
<organism evidence="5 6">
    <name type="scientific">Cohnella faecalis</name>
    <dbReference type="NCBI Taxonomy" id="2315694"/>
    <lineage>
        <taxon>Bacteria</taxon>
        <taxon>Bacillati</taxon>
        <taxon>Bacillota</taxon>
        <taxon>Bacilli</taxon>
        <taxon>Bacillales</taxon>
        <taxon>Paenibacillaceae</taxon>
        <taxon>Cohnella</taxon>
    </lineage>
</organism>
<keyword evidence="2" id="KW-0472">Membrane</keyword>
<reference evidence="5 6" key="1">
    <citation type="submission" date="2018-09" db="EMBL/GenBank/DDBJ databases">
        <title>Cohnella cavernae sp. nov., isolated from a karst cave.</title>
        <authorList>
            <person name="Zhu H."/>
        </authorList>
    </citation>
    <scope>NUCLEOTIDE SEQUENCE [LARGE SCALE GENOMIC DNA]</scope>
    <source>
        <strain evidence="5 6">K2E09-144</strain>
    </source>
</reference>
<keyword evidence="2" id="KW-1133">Transmembrane helix</keyword>
<feature type="transmembrane region" description="Helical" evidence="2">
    <location>
        <begin position="96"/>
        <end position="116"/>
    </location>
</feature>
<keyword evidence="6" id="KW-1185">Reference proteome</keyword>
<dbReference type="NCBIfam" id="TIGR03943">
    <property type="entry name" value="TIGR03943 family putative permease subunit"/>
    <property type="match status" value="1"/>
</dbReference>
<dbReference type="EMBL" id="QXJM01000036">
    <property type="protein sequence ID" value="RIE03564.1"/>
    <property type="molecule type" value="Genomic_DNA"/>
</dbReference>
<sequence>MKNQSSERALAAHHLIRALILGGIAFYIIHLNNGDRLTLYMAPRMIIYVKIAALALYAVAAVQLYHAVRAFTKQAEPACDCGHDHAASASPLKNTLVYGLFVVPLVVLFATSDTTIGSAMAANKGMNLSTSSAIKKQDTAAHPPEAAPTAANEAQPSPETAAPSSADKASPAANGDQPRFPSDPFTEMYAKFAEKLYDEPVIEVKEKDYIETLTTLDLYLDQFVGKQVSIGGFVYREEGMKASQFILGRFAVQCCTADALPYGVIADYPRASDYGKDEWIKITGVLGKTEYKGVTVMKLEVAKIQKIEAAADPYVYPDMDFGI</sequence>
<gene>
    <name evidence="5" type="ORF">D3H35_11035</name>
</gene>
<feature type="region of interest" description="Disordered" evidence="1">
    <location>
        <begin position="133"/>
        <end position="182"/>
    </location>
</feature>
<comment type="caution">
    <text evidence="5">The sequence shown here is derived from an EMBL/GenBank/DDBJ whole genome shotgun (WGS) entry which is preliminary data.</text>
</comment>
<dbReference type="Pfam" id="PF09323">
    <property type="entry name" value="DUF1980"/>
    <property type="match status" value="1"/>
</dbReference>
<name>A0A398CX38_9BACL</name>
<accession>A0A398CX38</accession>
<dbReference type="RefSeq" id="WP_119149287.1">
    <property type="nucleotide sequence ID" value="NZ_JBHSOV010000021.1"/>
</dbReference>
<feature type="transmembrane region" description="Helical" evidence="2">
    <location>
        <begin position="15"/>
        <end position="33"/>
    </location>
</feature>
<dbReference type="PANTHER" id="PTHR40047:SF1">
    <property type="entry name" value="UPF0703 PROTEIN YCGQ"/>
    <property type="match status" value="1"/>
</dbReference>
<dbReference type="InterPro" id="IPR048447">
    <property type="entry name" value="DUF1980_C"/>
</dbReference>
<evidence type="ECO:0000256" key="2">
    <source>
        <dbReference type="SAM" id="Phobius"/>
    </source>
</evidence>
<dbReference type="OrthoDB" id="9770408at2"/>
<feature type="transmembrane region" description="Helical" evidence="2">
    <location>
        <begin position="45"/>
        <end position="65"/>
    </location>
</feature>
<feature type="domain" description="DUF1980" evidence="3">
    <location>
        <begin position="16"/>
        <end position="127"/>
    </location>
</feature>
<keyword evidence="2" id="KW-0812">Transmembrane</keyword>
<dbReference type="InterPro" id="IPR015402">
    <property type="entry name" value="DUF1980"/>
</dbReference>
<dbReference type="AlphaFoldDB" id="A0A398CX38"/>